<dbReference type="CDD" id="cd01109">
    <property type="entry name" value="HTH_YyaN"/>
    <property type="match status" value="1"/>
</dbReference>
<dbReference type="InterPro" id="IPR047057">
    <property type="entry name" value="MerR_fam"/>
</dbReference>
<evidence type="ECO:0000256" key="1">
    <source>
        <dbReference type="ARBA" id="ARBA00023125"/>
    </source>
</evidence>
<organism evidence="4 5">
    <name type="scientific">Colwellia psychrerythraea (strain 34H / ATCC BAA-681)</name>
    <name type="common">Vibrio psychroerythus</name>
    <dbReference type="NCBI Taxonomy" id="167879"/>
    <lineage>
        <taxon>Bacteria</taxon>
        <taxon>Pseudomonadati</taxon>
        <taxon>Pseudomonadota</taxon>
        <taxon>Gammaproteobacteria</taxon>
        <taxon>Alteromonadales</taxon>
        <taxon>Colwelliaceae</taxon>
        <taxon>Colwellia</taxon>
    </lineage>
</organism>
<reference evidence="4" key="1">
    <citation type="journal article" date="2005" name="Proc. Natl. Acad. Sci. U.S.A.">
        <title>The psychrophilic lifestyle as revealed by the genome sequence of Colwellia psychrerythraea 34H through genomic and proteomic analyses.</title>
        <authorList>
            <person name="Methe B.A."/>
            <person name="Nelson K.E."/>
            <person name="Deming J.W."/>
            <person name="Momen B."/>
            <person name="Melamud E."/>
            <person name="Zhang X."/>
            <person name="Moult J."/>
            <person name="Madupu R."/>
            <person name="Nelson W.C."/>
            <person name="Dodson R.J."/>
            <person name="Brinkac L.M."/>
            <person name="Daugherty S.C."/>
            <person name="Durkin A.S."/>
            <person name="DeBoy R.T."/>
            <person name="Kolonay J.F."/>
            <person name="Sullivan S.A."/>
            <person name="Zhou L."/>
            <person name="Davidsen T.M."/>
            <person name="Wu M."/>
            <person name="Huston A.L."/>
            <person name="Lewis M."/>
            <person name="Weaver B."/>
            <person name="Weidman J.F."/>
            <person name="Khouri H."/>
            <person name="Utterback T.R."/>
            <person name="Feldblyum T.V."/>
            <person name="Fraser C.M."/>
        </authorList>
    </citation>
    <scope>NUCLEOTIDE SEQUENCE [LARGE SCALE GENOMIC DNA]</scope>
    <source>
        <strain evidence="4">34H</strain>
    </source>
</reference>
<dbReference type="AlphaFoldDB" id="Q47ZD5"/>
<dbReference type="PANTHER" id="PTHR30204:SF98">
    <property type="entry name" value="HTH-TYPE TRANSCRIPTIONAL REGULATOR ADHR"/>
    <property type="match status" value="1"/>
</dbReference>
<keyword evidence="1" id="KW-0238">DNA-binding</keyword>
<dbReference type="GO" id="GO:0003677">
    <property type="term" value="F:DNA binding"/>
    <property type="evidence" value="ECO:0007669"/>
    <property type="project" value="UniProtKB-KW"/>
</dbReference>
<dbReference type="EMBL" id="CP000083">
    <property type="protein sequence ID" value="AAZ26331.1"/>
    <property type="molecule type" value="Genomic_DNA"/>
</dbReference>
<dbReference type="InterPro" id="IPR000551">
    <property type="entry name" value="MerR-type_HTH_dom"/>
</dbReference>
<protein>
    <submittedName>
        <fullName evidence="4">Transcriptional regulator, MerR family</fullName>
    </submittedName>
</protein>
<dbReference type="SUPFAM" id="SSF46955">
    <property type="entry name" value="Putative DNA-binding domain"/>
    <property type="match status" value="1"/>
</dbReference>
<dbReference type="RefSeq" id="WP_011043922.1">
    <property type="nucleotide sequence ID" value="NC_003910.7"/>
</dbReference>
<dbReference type="Gene3D" id="1.10.1660.10">
    <property type="match status" value="1"/>
</dbReference>
<feature type="coiled-coil region" evidence="2">
    <location>
        <begin position="81"/>
        <end position="108"/>
    </location>
</feature>
<dbReference type="GO" id="GO:0003700">
    <property type="term" value="F:DNA-binding transcription factor activity"/>
    <property type="evidence" value="ECO:0007669"/>
    <property type="project" value="InterPro"/>
</dbReference>
<dbReference type="Proteomes" id="UP000000547">
    <property type="component" value="Chromosome"/>
</dbReference>
<feature type="domain" description="HTH merR-type" evidence="3">
    <location>
        <begin position="1"/>
        <end position="69"/>
    </location>
</feature>
<dbReference type="SMART" id="SM00422">
    <property type="entry name" value="HTH_MERR"/>
    <property type="match status" value="1"/>
</dbReference>
<sequence length="117" mass="13733">MNIKKFSIVTNISAHTLRYYEKIGLLKQIERNSSGHRYFTQKDVVWVEFIKRLKETGMPLKQILKYADLRAIGISTSGLRMQVLEEHALMLEEKIAEEQSHLQMLKTKIQHYSKIVT</sequence>
<dbReference type="InterPro" id="IPR009061">
    <property type="entry name" value="DNA-bd_dom_put_sf"/>
</dbReference>
<accession>Q47ZD5</accession>
<name>Q47ZD5_COLP3</name>
<keyword evidence="2" id="KW-0175">Coiled coil</keyword>
<dbReference type="STRING" id="167879.CPS_3138"/>
<gene>
    <name evidence="4" type="ordered locus">CPS_3138</name>
</gene>
<dbReference type="Pfam" id="PF13411">
    <property type="entry name" value="MerR_1"/>
    <property type="match status" value="1"/>
</dbReference>
<evidence type="ECO:0000259" key="3">
    <source>
        <dbReference type="PROSITE" id="PS50937"/>
    </source>
</evidence>
<dbReference type="HOGENOM" id="CLU_060077_8_3_6"/>
<dbReference type="KEGG" id="cps:CPS_3138"/>
<evidence type="ECO:0000256" key="2">
    <source>
        <dbReference type="SAM" id="Coils"/>
    </source>
</evidence>
<evidence type="ECO:0000313" key="5">
    <source>
        <dbReference type="Proteomes" id="UP000000547"/>
    </source>
</evidence>
<proteinExistence type="predicted"/>
<dbReference type="PROSITE" id="PS50937">
    <property type="entry name" value="HTH_MERR_2"/>
    <property type="match status" value="1"/>
</dbReference>
<dbReference type="PANTHER" id="PTHR30204">
    <property type="entry name" value="REDOX-CYCLING DRUG-SENSING TRANSCRIPTIONAL ACTIVATOR SOXR"/>
    <property type="match status" value="1"/>
</dbReference>
<dbReference type="PRINTS" id="PR00040">
    <property type="entry name" value="HTHMERR"/>
</dbReference>
<evidence type="ECO:0000313" key="4">
    <source>
        <dbReference type="EMBL" id="AAZ26331.1"/>
    </source>
</evidence>